<name>A0AC61U2I0_9MICO</name>
<accession>A0AC61U2I0</accession>
<reference evidence="1" key="1">
    <citation type="submission" date="2021-11" db="EMBL/GenBank/DDBJ databases">
        <title>Study of the species diversity of bacterial strains isolated from a unique natural object - Shulgan-Tash cave (Bashkiria).</title>
        <authorList>
            <person name="Sazanova A.L."/>
            <person name="Chirak E.R."/>
            <person name="Safronova V.I."/>
        </authorList>
    </citation>
    <scope>NUCLEOTIDE SEQUENCE</scope>
    <source>
        <strain evidence="1">P1</strain>
    </source>
</reference>
<dbReference type="Proteomes" id="UP001059663">
    <property type="component" value="Chromosome"/>
</dbReference>
<gene>
    <name evidence="1" type="ORF">LP422_17030</name>
</gene>
<evidence type="ECO:0000313" key="1">
    <source>
        <dbReference type="EMBL" id="UUZ44216.1"/>
    </source>
</evidence>
<proteinExistence type="predicted"/>
<protein>
    <submittedName>
        <fullName evidence="1">Uncharacterized protein</fullName>
    </submittedName>
</protein>
<organism evidence="1 2">
    <name type="scientific">Janibacter limosus</name>
    <dbReference type="NCBI Taxonomy" id="53458"/>
    <lineage>
        <taxon>Bacteria</taxon>
        <taxon>Bacillati</taxon>
        <taxon>Actinomycetota</taxon>
        <taxon>Actinomycetes</taxon>
        <taxon>Micrococcales</taxon>
        <taxon>Intrasporangiaceae</taxon>
        <taxon>Janibacter</taxon>
    </lineage>
</organism>
<evidence type="ECO:0000313" key="2">
    <source>
        <dbReference type="Proteomes" id="UP001059663"/>
    </source>
</evidence>
<dbReference type="EMBL" id="CP087977">
    <property type="protein sequence ID" value="UUZ44216.1"/>
    <property type="molecule type" value="Genomic_DNA"/>
</dbReference>
<sequence>MVVWLAVVVELVVDEDVSFFLGFVVVVVDEVVVVCEVGMMLLGGT</sequence>